<keyword evidence="3 7" id="KW-0808">Transferase</keyword>
<evidence type="ECO:0000256" key="1">
    <source>
        <dbReference type="ARBA" id="ARBA00005189"/>
    </source>
</evidence>
<evidence type="ECO:0000256" key="5">
    <source>
        <dbReference type="ARBA" id="ARBA00047622"/>
    </source>
</evidence>
<dbReference type="Pfam" id="PF13649">
    <property type="entry name" value="Methyltransf_25"/>
    <property type="match status" value="1"/>
</dbReference>
<dbReference type="EMBL" id="MH908908">
    <property type="protein sequence ID" value="AYM53699.1"/>
    <property type="molecule type" value="Genomic_DNA"/>
</dbReference>
<comment type="pathway">
    <text evidence="1">Lipid metabolism.</text>
</comment>
<feature type="domain" description="Methyltransferase" evidence="6">
    <location>
        <begin position="80"/>
        <end position="172"/>
    </location>
</feature>
<dbReference type="InterPro" id="IPR041698">
    <property type="entry name" value="Methyltransf_25"/>
</dbReference>
<comment type="pathway">
    <text evidence="4">Phospholipid metabolism.</text>
</comment>
<evidence type="ECO:0000259" key="6">
    <source>
        <dbReference type="Pfam" id="PF13649"/>
    </source>
</evidence>
<keyword evidence="2 7" id="KW-0489">Methyltransferase</keyword>
<dbReference type="InterPro" id="IPR029063">
    <property type="entry name" value="SAM-dependent_MTases_sf"/>
</dbReference>
<dbReference type="GO" id="GO:0000234">
    <property type="term" value="F:phosphoethanolamine N-methyltransferase activity"/>
    <property type="evidence" value="ECO:0007669"/>
    <property type="project" value="UniProtKB-EC"/>
</dbReference>
<evidence type="ECO:0000256" key="3">
    <source>
        <dbReference type="ARBA" id="ARBA00022679"/>
    </source>
</evidence>
<dbReference type="PANTHER" id="PTHR44307">
    <property type="entry name" value="PHOSPHOETHANOLAMINE METHYLTRANSFERASE"/>
    <property type="match status" value="1"/>
</dbReference>
<evidence type="ECO:0000256" key="2">
    <source>
        <dbReference type="ARBA" id="ARBA00022603"/>
    </source>
</evidence>
<dbReference type="GO" id="GO:0032259">
    <property type="term" value="P:methylation"/>
    <property type="evidence" value="ECO:0007669"/>
    <property type="project" value="UniProtKB-KW"/>
</dbReference>
<reference evidence="7" key="1">
    <citation type="journal article" date="2018" name="J. Ind. Microbiol. Biotechnol.">
        <title>Genome mining reveals uncommon alkylpyrones as type III PKS products from myxobacteria.</title>
        <authorList>
            <person name="Hug J.J."/>
            <person name="Panter F."/>
            <person name="Krug D."/>
            <person name="Muller R."/>
        </authorList>
    </citation>
    <scope>NUCLEOTIDE SEQUENCE</scope>
    <source>
        <strain evidence="7">MCy9118</strain>
    </source>
</reference>
<evidence type="ECO:0000313" key="7">
    <source>
        <dbReference type="EMBL" id="AYM53699.1"/>
    </source>
</evidence>
<accession>A0A3S7UY67</accession>
<dbReference type="AlphaFoldDB" id="A0A3S7UY67"/>
<organism evidence="7">
    <name type="scientific">Cystobacter fuscus</name>
    <dbReference type="NCBI Taxonomy" id="43"/>
    <lineage>
        <taxon>Bacteria</taxon>
        <taxon>Pseudomonadati</taxon>
        <taxon>Myxococcota</taxon>
        <taxon>Myxococcia</taxon>
        <taxon>Myxococcales</taxon>
        <taxon>Cystobacterineae</taxon>
        <taxon>Archangiaceae</taxon>
        <taxon>Cystobacter</taxon>
    </lineage>
</organism>
<dbReference type="PANTHER" id="PTHR44307:SF2">
    <property type="entry name" value="PHOSPHOETHANOLAMINE METHYLTRANSFERASE ISOFORM X1"/>
    <property type="match status" value="1"/>
</dbReference>
<dbReference type="CDD" id="cd02440">
    <property type="entry name" value="AdoMet_MTases"/>
    <property type="match status" value="1"/>
</dbReference>
<proteinExistence type="predicted"/>
<comment type="catalytic activity">
    <reaction evidence="5">
        <text>phosphoethanolamine + S-adenosyl-L-methionine = N-methylethanolamine phosphate + S-adenosyl-L-homocysteine + H(+)</text>
        <dbReference type="Rhea" id="RHEA:20365"/>
        <dbReference type="ChEBI" id="CHEBI:15378"/>
        <dbReference type="ChEBI" id="CHEBI:57781"/>
        <dbReference type="ChEBI" id="CHEBI:57856"/>
        <dbReference type="ChEBI" id="CHEBI:58190"/>
        <dbReference type="ChEBI" id="CHEBI:59789"/>
        <dbReference type="EC" id="2.1.1.103"/>
    </reaction>
    <physiologicalReaction direction="left-to-right" evidence="5">
        <dbReference type="Rhea" id="RHEA:20366"/>
    </physiologicalReaction>
</comment>
<protein>
    <submittedName>
        <fullName evidence="7">SAM-dependent methyltransferase</fullName>
    </submittedName>
</protein>
<dbReference type="Gene3D" id="3.40.50.150">
    <property type="entry name" value="Vaccinia Virus protein VP39"/>
    <property type="match status" value="1"/>
</dbReference>
<name>A0A3S7UY67_9BACT</name>
<dbReference type="SUPFAM" id="SSF53335">
    <property type="entry name" value="S-adenosyl-L-methionine-dependent methyltransferases"/>
    <property type="match status" value="1"/>
</dbReference>
<evidence type="ECO:0000256" key="4">
    <source>
        <dbReference type="ARBA" id="ARBA00025707"/>
    </source>
</evidence>
<sequence>MSKPGTHAAAHTPVPEAEREDFSAITRLYDVEMAANATIHDLVFPLVFGAKEYVGQFSDNSASELLDMGRAMELPREARVLDIGCGRGAVARLMASTLGWRMTGIDLSEVSLQNARTSRVEGNATPLTLLHGNVYETSFPERFHGAYGTGAFCHFDATRLFARCRQLLLPGGKLAFMERVRLGNISPADWKRLTTDWHCPFVYTPEEYRSLLEAQGFTVLVSRELTSTFRVWQRKSIEVRQQLKREIVERTSLEYFETSLRFAAYENDVTEAGLLGYVLIVARRGEDGS</sequence>